<sequence length="218" mass="23447">MPNGSLSLPALLYLLAWDTTRTVLTGESHLPHLVRAGALTELAQRGLLTDVDGIATPVDPDALTGDPVLDGLLELVEESRPRTWQTWVTLRARVTLDAVRAQLAADGCLRAVKRRALGVFPTVEYELERASLVNALQEEARRVLEGPLPVAEVPERDAALVALAASAGLRTLFTGKDPDRHTERIEALTERGGTTAPALRKIVQEVRTALLTTAAGVT</sequence>
<dbReference type="AlphaFoldDB" id="A0A5N8XI12"/>
<dbReference type="Gene3D" id="1.10.3630.10">
    <property type="entry name" value="yeast vps74-n-term truncation variant domain like"/>
    <property type="match status" value="1"/>
</dbReference>
<name>A0A5N8XI12_9ACTN</name>
<dbReference type="GO" id="GO:0012505">
    <property type="term" value="C:endomembrane system"/>
    <property type="evidence" value="ECO:0007669"/>
    <property type="project" value="UniProtKB-ARBA"/>
</dbReference>
<dbReference type="RefSeq" id="WP_322724642.1">
    <property type="nucleotide sequence ID" value="NZ_VJZC01000098.1"/>
</dbReference>
<evidence type="ECO:0000313" key="5">
    <source>
        <dbReference type="EMBL" id="MPY58716.1"/>
    </source>
</evidence>
<evidence type="ECO:0000256" key="2">
    <source>
        <dbReference type="ARBA" id="ARBA00023034"/>
    </source>
</evidence>
<comment type="caution">
    <text evidence="5">The sequence shown here is derived from an EMBL/GenBank/DDBJ whole genome shotgun (WGS) entry which is preliminary data.</text>
</comment>
<gene>
    <name evidence="5" type="ORF">FNH08_16565</name>
</gene>
<keyword evidence="3" id="KW-0446">Lipid-binding</keyword>
<comment type="subcellular location">
    <subcellularLocation>
        <location evidence="1">Golgi apparatus membrane</location>
        <topology evidence="1">Peripheral membrane protein</topology>
        <orientation evidence="1">Cytoplasmic side</orientation>
    </subcellularLocation>
</comment>
<accession>A0A5N8XI12</accession>
<dbReference type="Pfam" id="PF05719">
    <property type="entry name" value="GPP34"/>
    <property type="match status" value="1"/>
</dbReference>
<dbReference type="InterPro" id="IPR008628">
    <property type="entry name" value="GPP34-like"/>
</dbReference>
<evidence type="ECO:0000256" key="1">
    <source>
        <dbReference type="ARBA" id="ARBA00004255"/>
    </source>
</evidence>
<dbReference type="EMBL" id="VJZC01000098">
    <property type="protein sequence ID" value="MPY58716.1"/>
    <property type="molecule type" value="Genomic_DNA"/>
</dbReference>
<dbReference type="Proteomes" id="UP000400924">
    <property type="component" value="Unassembled WGS sequence"/>
</dbReference>
<protein>
    <submittedName>
        <fullName evidence="5">GPP34 family phosphoprotein</fullName>
    </submittedName>
</protein>
<evidence type="ECO:0000256" key="3">
    <source>
        <dbReference type="ARBA" id="ARBA00023121"/>
    </source>
</evidence>
<evidence type="ECO:0000313" key="6">
    <source>
        <dbReference type="Proteomes" id="UP000400924"/>
    </source>
</evidence>
<reference evidence="5 6" key="1">
    <citation type="submission" date="2019-07" db="EMBL/GenBank/DDBJ databases">
        <title>New species of Amycolatopsis and Streptomyces.</title>
        <authorList>
            <person name="Duangmal K."/>
            <person name="Teo W.F.A."/>
            <person name="Lipun K."/>
        </authorList>
    </citation>
    <scope>NUCLEOTIDE SEQUENCE [LARGE SCALE GENOMIC DNA]</scope>
    <source>
        <strain evidence="5 6">NBRC 106415</strain>
    </source>
</reference>
<keyword evidence="4" id="KW-0472">Membrane</keyword>
<keyword evidence="6" id="KW-1185">Reference proteome</keyword>
<proteinExistence type="predicted"/>
<organism evidence="5 6">
    <name type="scientific">Streptomyces spongiae</name>
    <dbReference type="NCBI Taxonomy" id="565072"/>
    <lineage>
        <taxon>Bacteria</taxon>
        <taxon>Bacillati</taxon>
        <taxon>Actinomycetota</taxon>
        <taxon>Actinomycetes</taxon>
        <taxon>Kitasatosporales</taxon>
        <taxon>Streptomycetaceae</taxon>
        <taxon>Streptomyces</taxon>
    </lineage>
</organism>
<keyword evidence="2" id="KW-0333">Golgi apparatus</keyword>
<dbReference type="GO" id="GO:0005737">
    <property type="term" value="C:cytoplasm"/>
    <property type="evidence" value="ECO:0007669"/>
    <property type="project" value="UniProtKB-ARBA"/>
</dbReference>
<evidence type="ECO:0000256" key="4">
    <source>
        <dbReference type="ARBA" id="ARBA00023136"/>
    </source>
</evidence>
<dbReference type="GO" id="GO:0070273">
    <property type="term" value="F:phosphatidylinositol-4-phosphate binding"/>
    <property type="evidence" value="ECO:0007669"/>
    <property type="project" value="InterPro"/>
</dbReference>
<dbReference type="InterPro" id="IPR038261">
    <property type="entry name" value="GPP34-like_sf"/>
</dbReference>